<keyword evidence="3" id="KW-1003">Cell membrane</keyword>
<evidence type="ECO:0000256" key="4">
    <source>
        <dbReference type="ARBA" id="ARBA00022519"/>
    </source>
</evidence>
<dbReference type="SUPFAM" id="SSF158855">
    <property type="entry name" value="Lipase chaperone-like"/>
    <property type="match status" value="1"/>
</dbReference>
<evidence type="ECO:0000256" key="3">
    <source>
        <dbReference type="ARBA" id="ARBA00022475"/>
    </source>
</evidence>
<keyword evidence="9" id="KW-0472">Membrane</keyword>
<keyword evidence="14" id="KW-1185">Reference proteome</keyword>
<dbReference type="InterPro" id="IPR004961">
    <property type="entry name" value="Lipase_chaperone"/>
</dbReference>
<keyword evidence="5" id="KW-0812">Transmembrane</keyword>
<evidence type="ECO:0000256" key="12">
    <source>
        <dbReference type="ARBA" id="ARBA00031542"/>
    </source>
</evidence>
<sequence length="241" mass="25653">MSGARGSAGLPFLSSQLAQRTLSELRVAARGGVLAGVEPDGRWVCAADGGLLPDRRIRERMDWYGNQLGPMSADELALVLSAEAAEACGPKAGQDASQVWRAYQDAMVAVAGVVPADRAALEQSARAAAAARRRGIGPSWAEAFFGDDERLLAAQLAGQGSREVVPQPLPDAAARSAAVDASWASWRQRIEDAQQAVNQLRNDPSLNAETRAGKFHELIEQRFAETERLRAEGLLRPTLGG</sequence>
<organism evidence="13 14">
    <name type="scientific">Niveibacterium microcysteis</name>
    <dbReference type="NCBI Taxonomy" id="2811415"/>
    <lineage>
        <taxon>Bacteria</taxon>
        <taxon>Pseudomonadati</taxon>
        <taxon>Pseudomonadota</taxon>
        <taxon>Betaproteobacteria</taxon>
        <taxon>Rhodocyclales</taxon>
        <taxon>Rhodocyclaceae</taxon>
        <taxon>Niveibacterium</taxon>
    </lineage>
</organism>
<evidence type="ECO:0000256" key="6">
    <source>
        <dbReference type="ARBA" id="ARBA00022963"/>
    </source>
</evidence>
<dbReference type="EMBL" id="CP071060">
    <property type="protein sequence ID" value="QSI75235.1"/>
    <property type="molecule type" value="Genomic_DNA"/>
</dbReference>
<keyword evidence="8" id="KW-0443">Lipid metabolism</keyword>
<evidence type="ECO:0000256" key="10">
    <source>
        <dbReference type="ARBA" id="ARBA00023186"/>
    </source>
</evidence>
<dbReference type="Proteomes" id="UP000663570">
    <property type="component" value="Chromosome"/>
</dbReference>
<reference evidence="13 14" key="1">
    <citation type="submission" date="2021-02" db="EMBL/GenBank/DDBJ databases">
        <title>Niveibacterium changnyeongensis HC41.</title>
        <authorList>
            <person name="Kang M."/>
        </authorList>
    </citation>
    <scope>NUCLEOTIDE SEQUENCE [LARGE SCALE GENOMIC DNA]</scope>
    <source>
        <strain evidence="13 14">HC41</strain>
    </source>
</reference>
<evidence type="ECO:0000256" key="9">
    <source>
        <dbReference type="ARBA" id="ARBA00023136"/>
    </source>
</evidence>
<dbReference type="Pfam" id="PF03280">
    <property type="entry name" value="Lipase_chap"/>
    <property type="match status" value="1"/>
</dbReference>
<evidence type="ECO:0000256" key="8">
    <source>
        <dbReference type="ARBA" id="ARBA00023098"/>
    </source>
</evidence>
<proteinExistence type="inferred from homology"/>
<keyword evidence="10" id="KW-0143">Chaperone</keyword>
<gene>
    <name evidence="13" type="ORF">JY500_11950</name>
</gene>
<comment type="subcellular location">
    <subcellularLocation>
        <location evidence="1">Cell inner membrane</location>
        <topology evidence="1">Single-pass membrane protein</topology>
        <orientation evidence="1">Periplasmic side</orientation>
    </subcellularLocation>
</comment>
<protein>
    <recommendedName>
        <fullName evidence="11">Lipase helper protein</fullName>
    </recommendedName>
    <alternativeName>
        <fullName evidence="12">Lipase modulator</fullName>
    </alternativeName>
</protein>
<keyword evidence="7" id="KW-1133">Transmembrane helix</keyword>
<evidence type="ECO:0000256" key="11">
    <source>
        <dbReference type="ARBA" id="ARBA00030948"/>
    </source>
</evidence>
<evidence type="ECO:0000256" key="5">
    <source>
        <dbReference type="ARBA" id="ARBA00022692"/>
    </source>
</evidence>
<comment type="similarity">
    <text evidence="2">Belongs to the lipase chaperone family.</text>
</comment>
<evidence type="ECO:0000313" key="13">
    <source>
        <dbReference type="EMBL" id="QSI75235.1"/>
    </source>
</evidence>
<name>A0ABX7M455_9RHOO</name>
<keyword evidence="4" id="KW-0997">Cell inner membrane</keyword>
<evidence type="ECO:0000313" key="14">
    <source>
        <dbReference type="Proteomes" id="UP000663570"/>
    </source>
</evidence>
<evidence type="ECO:0000256" key="7">
    <source>
        <dbReference type="ARBA" id="ARBA00022989"/>
    </source>
</evidence>
<dbReference type="RefSeq" id="WP_206252606.1">
    <property type="nucleotide sequence ID" value="NZ_CP071060.1"/>
</dbReference>
<keyword evidence="6" id="KW-0442">Lipid degradation</keyword>
<evidence type="ECO:0000256" key="2">
    <source>
        <dbReference type="ARBA" id="ARBA00010358"/>
    </source>
</evidence>
<accession>A0ABX7M455</accession>
<evidence type="ECO:0000256" key="1">
    <source>
        <dbReference type="ARBA" id="ARBA00004383"/>
    </source>
</evidence>